<keyword evidence="2" id="KW-1185">Reference proteome</keyword>
<protein>
    <submittedName>
        <fullName evidence="1">Uncharacterized protein</fullName>
    </submittedName>
</protein>
<evidence type="ECO:0000313" key="1">
    <source>
        <dbReference type="EMBL" id="GFQ77727.1"/>
    </source>
</evidence>
<reference evidence="1" key="1">
    <citation type="submission" date="2020-07" db="EMBL/GenBank/DDBJ databases">
        <title>Multicomponent nature underlies the extraordinary mechanical properties of spider dragline silk.</title>
        <authorList>
            <person name="Kono N."/>
            <person name="Nakamura H."/>
            <person name="Mori M."/>
            <person name="Yoshida Y."/>
            <person name="Ohtoshi R."/>
            <person name="Malay A.D."/>
            <person name="Moran D.A.P."/>
            <person name="Tomita M."/>
            <person name="Numata K."/>
            <person name="Arakawa K."/>
        </authorList>
    </citation>
    <scope>NUCLEOTIDE SEQUENCE</scope>
</reference>
<proteinExistence type="predicted"/>
<dbReference type="OrthoDB" id="6514278at2759"/>
<dbReference type="EMBL" id="BMAO01011917">
    <property type="protein sequence ID" value="GFQ77727.1"/>
    <property type="molecule type" value="Genomic_DNA"/>
</dbReference>
<gene>
    <name evidence="1" type="primary">EVAR_47153_1</name>
    <name evidence="1" type="ORF">TNCT_420171</name>
</gene>
<name>A0A8X6FEW4_TRICU</name>
<accession>A0A8X6FEW4</accession>
<evidence type="ECO:0000313" key="2">
    <source>
        <dbReference type="Proteomes" id="UP000887116"/>
    </source>
</evidence>
<organism evidence="1 2">
    <name type="scientific">Trichonephila clavata</name>
    <name type="common">Joro spider</name>
    <name type="synonym">Nephila clavata</name>
    <dbReference type="NCBI Taxonomy" id="2740835"/>
    <lineage>
        <taxon>Eukaryota</taxon>
        <taxon>Metazoa</taxon>
        <taxon>Ecdysozoa</taxon>
        <taxon>Arthropoda</taxon>
        <taxon>Chelicerata</taxon>
        <taxon>Arachnida</taxon>
        <taxon>Araneae</taxon>
        <taxon>Araneomorphae</taxon>
        <taxon>Entelegynae</taxon>
        <taxon>Araneoidea</taxon>
        <taxon>Nephilidae</taxon>
        <taxon>Trichonephila</taxon>
    </lineage>
</organism>
<dbReference type="Proteomes" id="UP000887116">
    <property type="component" value="Unassembled WGS sequence"/>
</dbReference>
<dbReference type="AlphaFoldDB" id="A0A8X6FEW4"/>
<feature type="non-terminal residue" evidence="1">
    <location>
        <position position="1"/>
    </location>
</feature>
<sequence length="137" mass="15895">SSPRLSQNFSQLHEYQLFSRRKNSMCYRDVLEPFSHHDNCTHDNLLRSRHTSSNVYNIWIRTGIGHNPNNEWYCQCKVGARVVGSHAHVASVLWYLEYWRHNHTQTKTPSLGYADTLQDVATGWSSDNSASESEKEI</sequence>
<comment type="caution">
    <text evidence="1">The sequence shown here is derived from an EMBL/GenBank/DDBJ whole genome shotgun (WGS) entry which is preliminary data.</text>
</comment>